<evidence type="ECO:0000313" key="3">
    <source>
        <dbReference type="Proteomes" id="UP000594263"/>
    </source>
</evidence>
<dbReference type="AlphaFoldDB" id="A0A7N0ZY37"/>
<organism evidence="2 3">
    <name type="scientific">Kalanchoe fedtschenkoi</name>
    <name type="common">Lavender scallops</name>
    <name type="synonym">South American air plant</name>
    <dbReference type="NCBI Taxonomy" id="63787"/>
    <lineage>
        <taxon>Eukaryota</taxon>
        <taxon>Viridiplantae</taxon>
        <taxon>Streptophyta</taxon>
        <taxon>Embryophyta</taxon>
        <taxon>Tracheophyta</taxon>
        <taxon>Spermatophyta</taxon>
        <taxon>Magnoliopsida</taxon>
        <taxon>eudicotyledons</taxon>
        <taxon>Gunneridae</taxon>
        <taxon>Pentapetalae</taxon>
        <taxon>Saxifragales</taxon>
        <taxon>Crassulaceae</taxon>
        <taxon>Kalanchoe</taxon>
    </lineage>
</organism>
<proteinExistence type="predicted"/>
<keyword evidence="1" id="KW-0472">Membrane</keyword>
<dbReference type="EnsemblPlants" id="Kaladp0053s0176.1.v1.1">
    <property type="protein sequence ID" value="Kaladp0053s0176.1.v1.1"/>
    <property type="gene ID" value="Kaladp0053s0176.v1.1"/>
</dbReference>
<protein>
    <submittedName>
        <fullName evidence="2">Uncharacterized protein</fullName>
    </submittedName>
</protein>
<keyword evidence="1" id="KW-1133">Transmembrane helix</keyword>
<dbReference type="Gramene" id="Kaladp0053s0176.1.v1.1">
    <property type="protein sequence ID" value="Kaladp0053s0176.1.v1.1"/>
    <property type="gene ID" value="Kaladp0053s0176.v1.1"/>
</dbReference>
<name>A0A7N0ZY37_KALFE</name>
<evidence type="ECO:0000313" key="2">
    <source>
        <dbReference type="EnsemblPlants" id="Kaladp0053s0176.1.v1.1"/>
    </source>
</evidence>
<keyword evidence="1" id="KW-0812">Transmembrane</keyword>
<sequence length="89" mass="9956">MIFTASGERGRLSRSSQVFIIHVALADVVVAGTNGLFHNRYNNEVMVVVVHAVKFGLQQQAVALTIVAFVCAKEYWKFAMLLLLKKRSF</sequence>
<dbReference type="Proteomes" id="UP000594263">
    <property type="component" value="Unplaced"/>
</dbReference>
<reference evidence="2" key="1">
    <citation type="submission" date="2021-01" db="UniProtKB">
        <authorList>
            <consortium name="EnsemblPlants"/>
        </authorList>
    </citation>
    <scope>IDENTIFICATION</scope>
</reference>
<accession>A0A7N0ZY37</accession>
<keyword evidence="3" id="KW-1185">Reference proteome</keyword>
<feature type="transmembrane region" description="Helical" evidence="1">
    <location>
        <begin position="18"/>
        <end position="37"/>
    </location>
</feature>
<evidence type="ECO:0000256" key="1">
    <source>
        <dbReference type="SAM" id="Phobius"/>
    </source>
</evidence>